<dbReference type="PROSITE" id="PS00687">
    <property type="entry name" value="ALDEHYDE_DEHYDR_GLU"/>
    <property type="match status" value="1"/>
</dbReference>
<dbReference type="RefSeq" id="WP_244529776.1">
    <property type="nucleotide sequence ID" value="NZ_FMXM01000015.1"/>
</dbReference>
<dbReference type="AlphaFoldDB" id="A0A1G5Z9H6"/>
<evidence type="ECO:0000313" key="7">
    <source>
        <dbReference type="Proteomes" id="UP000198588"/>
    </source>
</evidence>
<dbReference type="FunFam" id="3.40.605.10:FF:000007">
    <property type="entry name" value="NAD/NADP-dependent betaine aldehyde dehydrogenase"/>
    <property type="match status" value="1"/>
</dbReference>
<evidence type="ECO:0000259" key="5">
    <source>
        <dbReference type="Pfam" id="PF00171"/>
    </source>
</evidence>
<dbReference type="STRING" id="1165689.SAMN02927914_04482"/>
<dbReference type="Gene3D" id="3.40.309.10">
    <property type="entry name" value="Aldehyde Dehydrogenase, Chain A, domain 2"/>
    <property type="match status" value="1"/>
</dbReference>
<keyword evidence="2 4" id="KW-0560">Oxidoreductase</keyword>
<feature type="domain" description="Aldehyde dehydrogenase" evidence="5">
    <location>
        <begin position="30"/>
        <end position="489"/>
    </location>
</feature>
<name>A0A1G5Z9H6_9HYPH</name>
<dbReference type="InterPro" id="IPR016162">
    <property type="entry name" value="Ald_DH_N"/>
</dbReference>
<dbReference type="InterPro" id="IPR016163">
    <property type="entry name" value="Ald_DH_C"/>
</dbReference>
<dbReference type="Gene3D" id="3.40.605.10">
    <property type="entry name" value="Aldehyde Dehydrogenase, Chain A, domain 1"/>
    <property type="match status" value="1"/>
</dbReference>
<sequence length="493" mass="52875">MSFFSRFPTMDEAVSAALPRQRGLYIDGRWEEAEGGETTTYNPGRGTELGIVAEANVRDVERAIAAAHKAFLSWRKTKPMERADLLKRVAAVLRENAEELALLDSANCGNPVRAMTRDVLDGAALIDYFAGLAIEAKGEVMPVGEGKLNLTLQEPYGVCVRILAYNHPLMFAAGKLAAPLVTGNTVILKPPPQAPLSVIRMMELIDGILPPGVLSLVTGGIECGRALVSHPLTRVVGLVGSVPAGRSAAISAAEGLKHTALELGGKNALIAYPDADIDRTVDGAVRGMNFAWCGQSCGSTSRVFVHESIHDEVVSGLLEKITSFKPGIPTELATTMGAIISPAQLGKIKNYIEIGRNEAGLVYGGTTPAEVELQGGNFIDPTVFIDVDMSKRIAREEIFGPVISVIKWTDEEGMFRDVNAVEYGLTASIFTTNLRNAHHASRQVESGYVWVNDAGPHILGAPFGGYKMSGIGREEAFSELYSFTQTKNVHITL</sequence>
<dbReference type="InterPro" id="IPR015590">
    <property type="entry name" value="Aldehyde_DH_dom"/>
</dbReference>
<protein>
    <submittedName>
        <fullName evidence="6">Betaine-aldehyde dehydrogenase</fullName>
    </submittedName>
</protein>
<dbReference type="InterPro" id="IPR016161">
    <property type="entry name" value="Ald_DH/histidinol_DH"/>
</dbReference>
<evidence type="ECO:0000256" key="2">
    <source>
        <dbReference type="ARBA" id="ARBA00023002"/>
    </source>
</evidence>
<evidence type="ECO:0000256" key="3">
    <source>
        <dbReference type="PROSITE-ProRule" id="PRU10007"/>
    </source>
</evidence>
<reference evidence="6 7" key="1">
    <citation type="submission" date="2016-10" db="EMBL/GenBank/DDBJ databases">
        <authorList>
            <person name="de Groot N.N."/>
        </authorList>
    </citation>
    <scope>NUCLEOTIDE SEQUENCE [LARGE SCALE GENOMIC DNA]</scope>
    <source>
        <strain evidence="6 7">CGMCC 1.12097</strain>
    </source>
</reference>
<proteinExistence type="inferred from homology"/>
<dbReference type="PANTHER" id="PTHR11699">
    <property type="entry name" value="ALDEHYDE DEHYDROGENASE-RELATED"/>
    <property type="match status" value="1"/>
</dbReference>
<dbReference type="SUPFAM" id="SSF53720">
    <property type="entry name" value="ALDH-like"/>
    <property type="match status" value="1"/>
</dbReference>
<organism evidence="6 7">
    <name type="scientific">Mesorhizobium qingshengii</name>
    <dbReference type="NCBI Taxonomy" id="1165689"/>
    <lineage>
        <taxon>Bacteria</taxon>
        <taxon>Pseudomonadati</taxon>
        <taxon>Pseudomonadota</taxon>
        <taxon>Alphaproteobacteria</taxon>
        <taxon>Hyphomicrobiales</taxon>
        <taxon>Phyllobacteriaceae</taxon>
        <taxon>Mesorhizobium</taxon>
    </lineage>
</organism>
<dbReference type="GO" id="GO:0016620">
    <property type="term" value="F:oxidoreductase activity, acting on the aldehyde or oxo group of donors, NAD or NADP as acceptor"/>
    <property type="evidence" value="ECO:0007669"/>
    <property type="project" value="InterPro"/>
</dbReference>
<evidence type="ECO:0000313" key="6">
    <source>
        <dbReference type="EMBL" id="SDA91267.1"/>
    </source>
</evidence>
<dbReference type="Pfam" id="PF00171">
    <property type="entry name" value="Aldedh"/>
    <property type="match status" value="1"/>
</dbReference>
<feature type="active site" evidence="3">
    <location>
        <position position="262"/>
    </location>
</feature>
<accession>A0A1G5Z9H6</accession>
<dbReference type="Proteomes" id="UP000198588">
    <property type="component" value="Unassembled WGS sequence"/>
</dbReference>
<comment type="similarity">
    <text evidence="1 4">Belongs to the aldehyde dehydrogenase family.</text>
</comment>
<dbReference type="InterPro" id="IPR029510">
    <property type="entry name" value="Ald_DH_CS_GLU"/>
</dbReference>
<evidence type="ECO:0000256" key="4">
    <source>
        <dbReference type="RuleBase" id="RU003345"/>
    </source>
</evidence>
<gene>
    <name evidence="6" type="ORF">SAMN02927914_04482</name>
</gene>
<dbReference type="EMBL" id="FMXM01000015">
    <property type="protein sequence ID" value="SDA91267.1"/>
    <property type="molecule type" value="Genomic_DNA"/>
</dbReference>
<evidence type="ECO:0000256" key="1">
    <source>
        <dbReference type="ARBA" id="ARBA00009986"/>
    </source>
</evidence>